<dbReference type="InterPro" id="IPR049326">
    <property type="entry name" value="Rhodopsin_dom_fungi"/>
</dbReference>
<keyword evidence="2 6" id="KW-0812">Transmembrane</keyword>
<keyword evidence="3 6" id="KW-1133">Transmembrane helix</keyword>
<organism evidence="8 9">
    <name type="scientific">Thyridium curvatum</name>
    <dbReference type="NCBI Taxonomy" id="1093900"/>
    <lineage>
        <taxon>Eukaryota</taxon>
        <taxon>Fungi</taxon>
        <taxon>Dikarya</taxon>
        <taxon>Ascomycota</taxon>
        <taxon>Pezizomycotina</taxon>
        <taxon>Sordariomycetes</taxon>
        <taxon>Sordariomycetidae</taxon>
        <taxon>Thyridiales</taxon>
        <taxon>Thyridiaceae</taxon>
        <taxon>Thyridium</taxon>
    </lineage>
</organism>
<evidence type="ECO:0000313" key="8">
    <source>
        <dbReference type="EMBL" id="TPX09502.1"/>
    </source>
</evidence>
<dbReference type="GO" id="GO:0016020">
    <property type="term" value="C:membrane"/>
    <property type="evidence" value="ECO:0007669"/>
    <property type="project" value="UniProtKB-SubCell"/>
</dbReference>
<evidence type="ECO:0000256" key="1">
    <source>
        <dbReference type="ARBA" id="ARBA00004141"/>
    </source>
</evidence>
<comment type="caution">
    <text evidence="8">The sequence shown here is derived from an EMBL/GenBank/DDBJ whole genome shotgun (WGS) entry which is preliminary data.</text>
</comment>
<name>A0A507AJC9_9PEZI</name>
<keyword evidence="4 6" id="KW-0472">Membrane</keyword>
<evidence type="ECO:0000256" key="4">
    <source>
        <dbReference type="ARBA" id="ARBA00023136"/>
    </source>
</evidence>
<feature type="transmembrane region" description="Helical" evidence="6">
    <location>
        <begin position="45"/>
        <end position="71"/>
    </location>
</feature>
<comment type="subcellular location">
    <subcellularLocation>
        <location evidence="1">Membrane</location>
        <topology evidence="1">Multi-pass membrane protein</topology>
    </subcellularLocation>
</comment>
<accession>A0A507AJC9</accession>
<dbReference type="EMBL" id="SKBQ01000066">
    <property type="protein sequence ID" value="TPX09502.1"/>
    <property type="molecule type" value="Genomic_DNA"/>
</dbReference>
<evidence type="ECO:0000256" key="6">
    <source>
        <dbReference type="SAM" id="Phobius"/>
    </source>
</evidence>
<evidence type="ECO:0000256" key="2">
    <source>
        <dbReference type="ARBA" id="ARBA00022692"/>
    </source>
</evidence>
<sequence length="367" mass="39439">MSQYYGGLGPMTNAVLWVEVVVFFVFVALRIYTRKVILNSVGPDDYLVLLALVLQIIYTALVHVASNYGLGRLFADVGDMEVYFTAVKWEVFSQVAGILVIGVGKCAVGIFLLRIVRSKIQIGFIWAFIAGTVFITLFAAITVVARCTPVEKSWNDNVPGHCAFNFSPIGMTVGCWFVIADFAFAILPWFVVWGLNMKRKEKITVACGLSLGVFAGVCGIVRTVALNGLNAQEYIYDTVPMLIWSATESTVTIMCSSIPVLRPLYVRFRYGSKGDSSSGGGGGNGSYKLPMYGNNSVAHNKYGLGSTAAAEAGVKAGPTHHAHAVATYSGDNASDESILRDAKAQGIIGGGIRRTDEVSISYGAYAK</sequence>
<dbReference type="PANTHER" id="PTHR33048:SF93">
    <property type="entry name" value="INTEGRAL MEMBRANE PROTEIN"/>
    <property type="match status" value="1"/>
</dbReference>
<dbReference type="Proteomes" id="UP000319257">
    <property type="component" value="Unassembled WGS sequence"/>
</dbReference>
<dbReference type="InterPro" id="IPR052337">
    <property type="entry name" value="SAT4-like"/>
</dbReference>
<dbReference type="OrthoDB" id="3923077at2759"/>
<feature type="transmembrane region" description="Helical" evidence="6">
    <location>
        <begin position="166"/>
        <end position="191"/>
    </location>
</feature>
<comment type="similarity">
    <text evidence="5">Belongs to the SAT4 family.</text>
</comment>
<feature type="transmembrane region" description="Helical" evidence="6">
    <location>
        <begin position="242"/>
        <end position="261"/>
    </location>
</feature>
<dbReference type="Pfam" id="PF20684">
    <property type="entry name" value="Fung_rhodopsin"/>
    <property type="match status" value="1"/>
</dbReference>
<evidence type="ECO:0000256" key="5">
    <source>
        <dbReference type="ARBA" id="ARBA00038359"/>
    </source>
</evidence>
<feature type="domain" description="Rhodopsin" evidence="7">
    <location>
        <begin position="29"/>
        <end position="266"/>
    </location>
</feature>
<dbReference type="AlphaFoldDB" id="A0A507AJC9"/>
<dbReference type="PANTHER" id="PTHR33048">
    <property type="entry name" value="PTH11-LIKE INTEGRAL MEMBRANE PROTEIN (AFU_ORTHOLOGUE AFUA_5G11245)"/>
    <property type="match status" value="1"/>
</dbReference>
<evidence type="ECO:0000313" key="9">
    <source>
        <dbReference type="Proteomes" id="UP000319257"/>
    </source>
</evidence>
<evidence type="ECO:0000259" key="7">
    <source>
        <dbReference type="Pfam" id="PF20684"/>
    </source>
</evidence>
<protein>
    <recommendedName>
        <fullName evidence="7">Rhodopsin domain-containing protein</fullName>
    </recommendedName>
</protein>
<feature type="transmembrane region" description="Helical" evidence="6">
    <location>
        <begin position="14"/>
        <end position="33"/>
    </location>
</feature>
<feature type="transmembrane region" description="Helical" evidence="6">
    <location>
        <begin position="203"/>
        <end position="222"/>
    </location>
</feature>
<evidence type="ECO:0000256" key="3">
    <source>
        <dbReference type="ARBA" id="ARBA00022989"/>
    </source>
</evidence>
<feature type="transmembrane region" description="Helical" evidence="6">
    <location>
        <begin position="125"/>
        <end position="146"/>
    </location>
</feature>
<reference evidence="8 9" key="1">
    <citation type="submission" date="2019-06" db="EMBL/GenBank/DDBJ databases">
        <title>Draft genome sequence of the filamentous fungus Phialemoniopsis curvata isolated from diesel fuel.</title>
        <authorList>
            <person name="Varaljay V.A."/>
            <person name="Lyon W.J."/>
            <person name="Crouch A.L."/>
            <person name="Drake C.E."/>
            <person name="Hollomon J.M."/>
            <person name="Nadeau L.J."/>
            <person name="Nunn H.S."/>
            <person name="Stevenson B.S."/>
            <person name="Bojanowski C.L."/>
            <person name="Crookes-Goodson W.J."/>
        </authorList>
    </citation>
    <scope>NUCLEOTIDE SEQUENCE [LARGE SCALE GENOMIC DNA]</scope>
    <source>
        <strain evidence="8 9">D216</strain>
    </source>
</reference>
<proteinExistence type="inferred from homology"/>
<gene>
    <name evidence="8" type="ORF">E0L32_009245</name>
</gene>
<dbReference type="InParanoid" id="A0A507AJC9"/>
<dbReference type="RefSeq" id="XP_030991213.1">
    <property type="nucleotide sequence ID" value="XM_031144189.1"/>
</dbReference>
<dbReference type="GeneID" id="41976692"/>
<keyword evidence="9" id="KW-1185">Reference proteome</keyword>
<feature type="transmembrane region" description="Helical" evidence="6">
    <location>
        <begin position="91"/>
        <end position="113"/>
    </location>
</feature>